<evidence type="ECO:0000313" key="3">
    <source>
        <dbReference type="Proteomes" id="UP000076154"/>
    </source>
</evidence>
<protein>
    <submittedName>
        <fullName evidence="2">Uncharacterized protein</fullName>
    </submittedName>
</protein>
<proteinExistence type="predicted"/>
<dbReference type="Proteomes" id="UP000076154">
    <property type="component" value="Unassembled WGS sequence"/>
</dbReference>
<organism evidence="2 3">
    <name type="scientific">Hypsizygus marmoreus</name>
    <name type="common">White beech mushroom</name>
    <name type="synonym">Agaricus marmoreus</name>
    <dbReference type="NCBI Taxonomy" id="39966"/>
    <lineage>
        <taxon>Eukaryota</taxon>
        <taxon>Fungi</taxon>
        <taxon>Dikarya</taxon>
        <taxon>Basidiomycota</taxon>
        <taxon>Agaricomycotina</taxon>
        <taxon>Agaricomycetes</taxon>
        <taxon>Agaricomycetidae</taxon>
        <taxon>Agaricales</taxon>
        <taxon>Tricholomatineae</taxon>
        <taxon>Lyophyllaceae</taxon>
        <taxon>Hypsizygus</taxon>
    </lineage>
</organism>
<sequence>MDGVAEQGETHYYIQVLAPAHLVETSPCAPIYHDLTVTYKQRPRSISQLSVRLFSNPCCSSLCCVDRYGIQRHAGILPLFAPASCLYLNVGICELMRAMSIPRFITRIPVVKHNPLQELRHPCQLGSTRTRGRDGGRDRGTEERDRYDTEAVLRALAMWYAFSSPFYECSSNVSHFRLAPATLTKTGPLNDTSAYVVMFYGPLPEPFDYCAAAVRDAKECVLSHLVNIDFLNRKGFGVAFISRPQKIATVPFMDLPI</sequence>
<reference evidence="2" key="1">
    <citation type="submission" date="2018-04" db="EMBL/GenBank/DDBJ databases">
        <title>Whole genome sequencing of Hypsizygus marmoreus.</title>
        <authorList>
            <person name="Choi I.-G."/>
            <person name="Min B."/>
            <person name="Kim J.-G."/>
            <person name="Kim S."/>
            <person name="Oh Y.-L."/>
            <person name="Kong W.-S."/>
            <person name="Park H."/>
            <person name="Jeong J."/>
            <person name="Song E.-S."/>
        </authorList>
    </citation>
    <scope>NUCLEOTIDE SEQUENCE [LARGE SCALE GENOMIC DNA]</scope>
    <source>
        <strain evidence="2">51987-8</strain>
    </source>
</reference>
<accession>A0A369K8H3</accession>
<dbReference type="AlphaFoldDB" id="A0A369K8H3"/>
<name>A0A369K8H3_HYPMA</name>
<dbReference type="InParanoid" id="A0A369K8H3"/>
<feature type="compositionally biased region" description="Basic and acidic residues" evidence="1">
    <location>
        <begin position="131"/>
        <end position="144"/>
    </location>
</feature>
<keyword evidence="3" id="KW-1185">Reference proteome</keyword>
<comment type="caution">
    <text evidence="2">The sequence shown here is derived from an EMBL/GenBank/DDBJ whole genome shotgun (WGS) entry which is preliminary data.</text>
</comment>
<evidence type="ECO:0000313" key="2">
    <source>
        <dbReference type="EMBL" id="RDB30218.1"/>
    </source>
</evidence>
<dbReference type="EMBL" id="LUEZ02000006">
    <property type="protein sequence ID" value="RDB30218.1"/>
    <property type="molecule type" value="Genomic_DNA"/>
</dbReference>
<feature type="region of interest" description="Disordered" evidence="1">
    <location>
        <begin position="125"/>
        <end position="144"/>
    </location>
</feature>
<evidence type="ECO:0000256" key="1">
    <source>
        <dbReference type="SAM" id="MobiDB-lite"/>
    </source>
</evidence>
<gene>
    <name evidence="2" type="ORF">Hypma_010437</name>
</gene>